<evidence type="ECO:0000313" key="1">
    <source>
        <dbReference type="EMBL" id="MDX8150932.1"/>
    </source>
</evidence>
<proteinExistence type="predicted"/>
<evidence type="ECO:0000313" key="2">
    <source>
        <dbReference type="Proteomes" id="UP001277761"/>
    </source>
</evidence>
<sequence>MRTCDTPELHVLLDSVADTHEIVVRRTDEDDVLRAAWMAARDDVRDAWTAWSRQPSDERWAVYVAARDREDAAVAVIGAQLA</sequence>
<dbReference type="Proteomes" id="UP001277761">
    <property type="component" value="Unassembled WGS sequence"/>
</dbReference>
<accession>A0ABU4VHS8</accession>
<protein>
    <submittedName>
        <fullName evidence="1">Uncharacterized protein</fullName>
    </submittedName>
</protein>
<organism evidence="1 2">
    <name type="scientific">Patulibacter brassicae</name>
    <dbReference type="NCBI Taxonomy" id="1705717"/>
    <lineage>
        <taxon>Bacteria</taxon>
        <taxon>Bacillati</taxon>
        <taxon>Actinomycetota</taxon>
        <taxon>Thermoleophilia</taxon>
        <taxon>Solirubrobacterales</taxon>
        <taxon>Patulibacteraceae</taxon>
        <taxon>Patulibacter</taxon>
    </lineage>
</organism>
<name>A0ABU4VHS8_9ACTN</name>
<keyword evidence="2" id="KW-1185">Reference proteome</keyword>
<reference evidence="1 2" key="1">
    <citation type="submission" date="2023-11" db="EMBL/GenBank/DDBJ databases">
        <authorList>
            <person name="Xu M."/>
            <person name="Jiang T."/>
        </authorList>
    </citation>
    <scope>NUCLEOTIDE SEQUENCE [LARGE SCALE GENOMIC DNA]</scope>
    <source>
        <strain evidence="1 2">SD</strain>
    </source>
</reference>
<comment type="caution">
    <text evidence="1">The sequence shown here is derived from an EMBL/GenBank/DDBJ whole genome shotgun (WGS) entry which is preliminary data.</text>
</comment>
<gene>
    <name evidence="1" type="ORF">SK069_04945</name>
</gene>
<dbReference type="RefSeq" id="WP_319953072.1">
    <property type="nucleotide sequence ID" value="NZ_JAXAVX010000001.1"/>
</dbReference>
<dbReference type="EMBL" id="JAXAVX010000001">
    <property type="protein sequence ID" value="MDX8150932.1"/>
    <property type="molecule type" value="Genomic_DNA"/>
</dbReference>